<dbReference type="PANTHER" id="PTHR30026">
    <property type="entry name" value="OUTER MEMBRANE PROTEIN TOLC"/>
    <property type="match status" value="1"/>
</dbReference>
<evidence type="ECO:0000256" key="3">
    <source>
        <dbReference type="ARBA" id="ARBA00022452"/>
    </source>
</evidence>
<dbReference type="Gene3D" id="1.20.1600.10">
    <property type="entry name" value="Outer membrane efflux proteins (OEP)"/>
    <property type="match status" value="1"/>
</dbReference>
<keyword evidence="6" id="KW-0998">Cell outer membrane</keyword>
<gene>
    <name evidence="7" type="ORF">EZS27_018517</name>
</gene>
<dbReference type="InterPro" id="IPR051906">
    <property type="entry name" value="TolC-like"/>
</dbReference>
<keyword evidence="2" id="KW-0813">Transport</keyword>
<protein>
    <submittedName>
        <fullName evidence="7">Outer membrane efflux protein BepC</fullName>
    </submittedName>
</protein>
<dbReference type="AlphaFoldDB" id="A0A5J4RH68"/>
<organism evidence="7">
    <name type="scientific">termite gut metagenome</name>
    <dbReference type="NCBI Taxonomy" id="433724"/>
    <lineage>
        <taxon>unclassified sequences</taxon>
        <taxon>metagenomes</taxon>
        <taxon>organismal metagenomes</taxon>
    </lineage>
</organism>
<dbReference type="GO" id="GO:0015288">
    <property type="term" value="F:porin activity"/>
    <property type="evidence" value="ECO:0007669"/>
    <property type="project" value="TreeGrafter"/>
</dbReference>
<dbReference type="Pfam" id="PF02321">
    <property type="entry name" value="OEP"/>
    <property type="match status" value="2"/>
</dbReference>
<dbReference type="EMBL" id="SNRY01001163">
    <property type="protein sequence ID" value="KAA6333029.1"/>
    <property type="molecule type" value="Genomic_DNA"/>
</dbReference>
<evidence type="ECO:0000256" key="2">
    <source>
        <dbReference type="ARBA" id="ARBA00022448"/>
    </source>
</evidence>
<keyword evidence="3" id="KW-1134">Transmembrane beta strand</keyword>
<dbReference type="PANTHER" id="PTHR30026:SF20">
    <property type="entry name" value="OUTER MEMBRANE PROTEIN TOLC"/>
    <property type="match status" value="1"/>
</dbReference>
<accession>A0A5J4RH68</accession>
<dbReference type="GO" id="GO:0009279">
    <property type="term" value="C:cell outer membrane"/>
    <property type="evidence" value="ECO:0007669"/>
    <property type="project" value="UniProtKB-SubCell"/>
</dbReference>
<dbReference type="SUPFAM" id="SSF56954">
    <property type="entry name" value="Outer membrane efflux proteins (OEP)"/>
    <property type="match status" value="1"/>
</dbReference>
<comment type="caution">
    <text evidence="7">The sequence shown here is derived from an EMBL/GenBank/DDBJ whole genome shotgun (WGS) entry which is preliminary data.</text>
</comment>
<evidence type="ECO:0000256" key="1">
    <source>
        <dbReference type="ARBA" id="ARBA00004442"/>
    </source>
</evidence>
<comment type="subcellular location">
    <subcellularLocation>
        <location evidence="1">Cell outer membrane</location>
    </subcellularLocation>
</comment>
<sequence length="430" mass="48448">MKHIFLILFLCGTFFTAAGQEKTAFPLQMTLEQCIDFALSNNYSRESVKLNEEAAQDRYNQSTMERLPDLSATVDENLNHSKSNTAAWNGSYGLNSSLVLYQGGNISENIKKNKLSAEQTEYLSRQYDNELVIQILQTFLSALGNEELLKYQQSLLKSSEEQVKLGSERFRLGEILESDYLLLQSQYATDKNNIAETTIQRENSLLALKSLLSMEPLQILEIVYPDAESMEWMALLPNEGIVLESALVNLPDFRISRYNVEIAGTAVKIAKSGHYPTVSLTGSVGSGHLNGVSGFGTQLSDRYTVQAGITVSIPIFDRNRTKSNVTQSRIALKQAELEEKQTELSLQQTVIQEYRNVVSSLSSFETSQIKEKAYSASFATYRKQYDAGSITTVELLQQQNNYINALNEYIQDKYSFMLKRKILDVYMGMN</sequence>
<dbReference type="GO" id="GO:1990281">
    <property type="term" value="C:efflux pump complex"/>
    <property type="evidence" value="ECO:0007669"/>
    <property type="project" value="TreeGrafter"/>
</dbReference>
<keyword evidence="5" id="KW-0472">Membrane</keyword>
<reference evidence="7" key="1">
    <citation type="submission" date="2019-03" db="EMBL/GenBank/DDBJ databases">
        <title>Single cell metagenomics reveals metabolic interactions within the superorganism composed of flagellate Streblomastix strix and complex community of Bacteroidetes bacteria on its surface.</title>
        <authorList>
            <person name="Treitli S.C."/>
            <person name="Kolisko M."/>
            <person name="Husnik F."/>
            <person name="Keeling P."/>
            <person name="Hampl V."/>
        </authorList>
    </citation>
    <scope>NUCLEOTIDE SEQUENCE</scope>
    <source>
        <strain evidence="7">STM</strain>
    </source>
</reference>
<dbReference type="GO" id="GO:0015562">
    <property type="term" value="F:efflux transmembrane transporter activity"/>
    <property type="evidence" value="ECO:0007669"/>
    <property type="project" value="InterPro"/>
</dbReference>
<dbReference type="InterPro" id="IPR003423">
    <property type="entry name" value="OMP_efflux"/>
</dbReference>
<evidence type="ECO:0000256" key="6">
    <source>
        <dbReference type="ARBA" id="ARBA00023237"/>
    </source>
</evidence>
<evidence type="ECO:0000313" key="7">
    <source>
        <dbReference type="EMBL" id="KAA6333029.1"/>
    </source>
</evidence>
<keyword evidence="4" id="KW-0812">Transmembrane</keyword>
<name>A0A5J4RH68_9ZZZZ</name>
<evidence type="ECO:0000256" key="4">
    <source>
        <dbReference type="ARBA" id="ARBA00022692"/>
    </source>
</evidence>
<evidence type="ECO:0000256" key="5">
    <source>
        <dbReference type="ARBA" id="ARBA00023136"/>
    </source>
</evidence>
<proteinExistence type="predicted"/>